<comment type="caution">
    <text evidence="2">The sequence shown here is derived from an EMBL/GenBank/DDBJ whole genome shotgun (WGS) entry which is preliminary data.</text>
</comment>
<evidence type="ECO:0000313" key="2">
    <source>
        <dbReference type="EMBL" id="TCJ28363.1"/>
    </source>
</evidence>
<accession>A0A4R1CBA7</accession>
<dbReference type="AlphaFoldDB" id="A0A4R1CBA7"/>
<sequence>MSHFRAGTGAPVVLVHGIGSRWQVFEPILDRLARDNREVIAIDLPGFGATPPVDGVAPGPYGYAAWLASWLAAEGIERPHLVGNSMGGGIGLELGRQGVVASVTAFSPIGFWRAPGLRWTQGLLTAMRGASTVAAPVLERAVETKPGRAALLAPFFGHPTRVDPDTARADVAGLRDATAFAAARAAFAGYTVRPGIDLGGLRDIPVTVAWGTRDVLLTHRTQSARARAALPFATHVDLPGCGHLPFNDDPALCAEVVIDTVARVQEKS</sequence>
<evidence type="ECO:0000259" key="1">
    <source>
        <dbReference type="Pfam" id="PF12697"/>
    </source>
</evidence>
<dbReference type="Gene3D" id="3.40.50.1820">
    <property type="entry name" value="alpha/beta hydrolase"/>
    <property type="match status" value="1"/>
</dbReference>
<proteinExistence type="predicted"/>
<dbReference type="PRINTS" id="PR00111">
    <property type="entry name" value="ABHYDROLASE"/>
</dbReference>
<feature type="domain" description="AB hydrolase-1" evidence="1">
    <location>
        <begin position="12"/>
        <end position="255"/>
    </location>
</feature>
<reference evidence="2 3" key="1">
    <citation type="submission" date="2019-03" db="EMBL/GenBank/DDBJ databases">
        <authorList>
            <person name="Kim M.K.M."/>
        </authorList>
    </citation>
    <scope>NUCLEOTIDE SEQUENCE [LARGE SCALE GENOMIC DNA]</scope>
    <source>
        <strain evidence="2 3">18JY15-6</strain>
    </source>
</reference>
<keyword evidence="3" id="KW-1185">Reference proteome</keyword>
<dbReference type="Proteomes" id="UP000295453">
    <property type="component" value="Unassembled WGS sequence"/>
</dbReference>
<dbReference type="OrthoDB" id="27092at2"/>
<evidence type="ECO:0000313" key="3">
    <source>
        <dbReference type="Proteomes" id="UP000295453"/>
    </source>
</evidence>
<dbReference type="InterPro" id="IPR050266">
    <property type="entry name" value="AB_hydrolase_sf"/>
</dbReference>
<dbReference type="EMBL" id="SJZJ01000011">
    <property type="protein sequence ID" value="TCJ28363.1"/>
    <property type="molecule type" value="Genomic_DNA"/>
</dbReference>
<dbReference type="InterPro" id="IPR029058">
    <property type="entry name" value="AB_hydrolase_fold"/>
</dbReference>
<keyword evidence="2" id="KW-0378">Hydrolase</keyword>
<dbReference type="PANTHER" id="PTHR43798:SF33">
    <property type="entry name" value="HYDROLASE, PUTATIVE (AFU_ORTHOLOGUE AFUA_2G14860)-RELATED"/>
    <property type="match status" value="1"/>
</dbReference>
<name>A0A4R1CBA7_9ACTN</name>
<dbReference type="Pfam" id="PF12697">
    <property type="entry name" value="Abhydrolase_6"/>
    <property type="match status" value="1"/>
</dbReference>
<dbReference type="PANTHER" id="PTHR43798">
    <property type="entry name" value="MONOACYLGLYCEROL LIPASE"/>
    <property type="match status" value="1"/>
</dbReference>
<protein>
    <submittedName>
        <fullName evidence="2">Alpha/beta hydrolase</fullName>
    </submittedName>
</protein>
<organism evidence="2 3">
    <name type="scientific">Nocardioides jejuensis</name>
    <dbReference type="NCBI Taxonomy" id="2502782"/>
    <lineage>
        <taxon>Bacteria</taxon>
        <taxon>Bacillati</taxon>
        <taxon>Actinomycetota</taxon>
        <taxon>Actinomycetes</taxon>
        <taxon>Propionibacteriales</taxon>
        <taxon>Nocardioidaceae</taxon>
        <taxon>Nocardioides</taxon>
    </lineage>
</organism>
<dbReference type="GO" id="GO:0016020">
    <property type="term" value="C:membrane"/>
    <property type="evidence" value="ECO:0007669"/>
    <property type="project" value="TreeGrafter"/>
</dbReference>
<dbReference type="SUPFAM" id="SSF53474">
    <property type="entry name" value="alpha/beta-Hydrolases"/>
    <property type="match status" value="1"/>
</dbReference>
<gene>
    <name evidence="2" type="ORF">EPD65_08055</name>
</gene>
<dbReference type="GO" id="GO:0016787">
    <property type="term" value="F:hydrolase activity"/>
    <property type="evidence" value="ECO:0007669"/>
    <property type="project" value="UniProtKB-KW"/>
</dbReference>
<dbReference type="InterPro" id="IPR000073">
    <property type="entry name" value="AB_hydrolase_1"/>
</dbReference>